<accession>K1Q969</accession>
<name>K1Q969_MAGGI</name>
<sequence>MFLDTLSVAPFFGKLNNLWKGYHYLVTVVFGTRDSIGQLLLTGHDSTGRTHPILITSSEEQLRAGMPHSKVVILERRFANIKSIDVVYNSNK</sequence>
<dbReference type="AlphaFoldDB" id="K1Q969"/>
<dbReference type="EMBL" id="JH821157">
    <property type="protein sequence ID" value="EKC17911.1"/>
    <property type="molecule type" value="Genomic_DNA"/>
</dbReference>
<protein>
    <submittedName>
        <fullName evidence="1">Uncharacterized protein</fullName>
    </submittedName>
</protein>
<gene>
    <name evidence="1" type="ORF">CGI_10000054</name>
</gene>
<proteinExistence type="predicted"/>
<organism evidence="1">
    <name type="scientific">Magallana gigas</name>
    <name type="common">Pacific oyster</name>
    <name type="synonym">Crassostrea gigas</name>
    <dbReference type="NCBI Taxonomy" id="29159"/>
    <lineage>
        <taxon>Eukaryota</taxon>
        <taxon>Metazoa</taxon>
        <taxon>Spiralia</taxon>
        <taxon>Lophotrochozoa</taxon>
        <taxon>Mollusca</taxon>
        <taxon>Bivalvia</taxon>
        <taxon>Autobranchia</taxon>
        <taxon>Pteriomorphia</taxon>
        <taxon>Ostreida</taxon>
        <taxon>Ostreoidea</taxon>
        <taxon>Ostreidae</taxon>
        <taxon>Magallana</taxon>
    </lineage>
</organism>
<reference evidence="1" key="1">
    <citation type="journal article" date="2012" name="Nature">
        <title>The oyster genome reveals stress adaptation and complexity of shell formation.</title>
        <authorList>
            <person name="Zhang G."/>
            <person name="Fang X."/>
            <person name="Guo X."/>
            <person name="Li L."/>
            <person name="Luo R."/>
            <person name="Xu F."/>
            <person name="Yang P."/>
            <person name="Zhang L."/>
            <person name="Wang X."/>
            <person name="Qi H."/>
            <person name="Xiong Z."/>
            <person name="Que H."/>
            <person name="Xie Y."/>
            <person name="Holland P.W."/>
            <person name="Paps J."/>
            <person name="Zhu Y."/>
            <person name="Wu F."/>
            <person name="Chen Y."/>
            <person name="Wang J."/>
            <person name="Peng C."/>
            <person name="Meng J."/>
            <person name="Yang L."/>
            <person name="Liu J."/>
            <person name="Wen B."/>
            <person name="Zhang N."/>
            <person name="Huang Z."/>
            <person name="Zhu Q."/>
            <person name="Feng Y."/>
            <person name="Mount A."/>
            <person name="Hedgecock D."/>
            <person name="Xu Z."/>
            <person name="Liu Y."/>
            <person name="Domazet-Loso T."/>
            <person name="Du Y."/>
            <person name="Sun X."/>
            <person name="Zhang S."/>
            <person name="Liu B."/>
            <person name="Cheng P."/>
            <person name="Jiang X."/>
            <person name="Li J."/>
            <person name="Fan D."/>
            <person name="Wang W."/>
            <person name="Fu W."/>
            <person name="Wang T."/>
            <person name="Wang B."/>
            <person name="Zhang J."/>
            <person name="Peng Z."/>
            <person name="Li Y."/>
            <person name="Li N."/>
            <person name="Wang J."/>
            <person name="Chen M."/>
            <person name="He Y."/>
            <person name="Tan F."/>
            <person name="Song X."/>
            <person name="Zheng Q."/>
            <person name="Huang R."/>
            <person name="Yang H."/>
            <person name="Du X."/>
            <person name="Chen L."/>
            <person name="Yang M."/>
            <person name="Gaffney P.M."/>
            <person name="Wang S."/>
            <person name="Luo L."/>
            <person name="She Z."/>
            <person name="Ming Y."/>
            <person name="Huang W."/>
            <person name="Zhang S."/>
            <person name="Huang B."/>
            <person name="Zhang Y."/>
            <person name="Qu T."/>
            <person name="Ni P."/>
            <person name="Miao G."/>
            <person name="Wang J."/>
            <person name="Wang Q."/>
            <person name="Steinberg C.E."/>
            <person name="Wang H."/>
            <person name="Li N."/>
            <person name="Qian L."/>
            <person name="Zhang G."/>
            <person name="Li Y."/>
            <person name="Yang H."/>
            <person name="Liu X."/>
            <person name="Wang J."/>
            <person name="Yin Y."/>
            <person name="Wang J."/>
        </authorList>
    </citation>
    <scope>NUCLEOTIDE SEQUENCE [LARGE SCALE GENOMIC DNA]</scope>
    <source>
        <strain evidence="1">05x7-T-G4-1.051#20</strain>
    </source>
</reference>
<dbReference type="HOGENOM" id="CLU_2415407_0_0_1"/>
<evidence type="ECO:0000313" key="1">
    <source>
        <dbReference type="EMBL" id="EKC17911.1"/>
    </source>
</evidence>
<dbReference type="InParanoid" id="K1Q969"/>